<evidence type="ECO:0000256" key="9">
    <source>
        <dbReference type="SAM" id="MobiDB-lite"/>
    </source>
</evidence>
<keyword evidence="7" id="KW-0539">Nucleus</keyword>
<name>A0AAD3TYS6_9TREE</name>
<feature type="domain" description="ARID" evidence="11">
    <location>
        <begin position="257"/>
        <end position="346"/>
    </location>
</feature>
<evidence type="ECO:0000313" key="15">
    <source>
        <dbReference type="Proteomes" id="UP001222932"/>
    </source>
</evidence>
<organism evidence="14 15">
    <name type="scientific">Cutaneotrichosporon spelunceum</name>
    <dbReference type="NCBI Taxonomy" id="1672016"/>
    <lineage>
        <taxon>Eukaryota</taxon>
        <taxon>Fungi</taxon>
        <taxon>Dikarya</taxon>
        <taxon>Basidiomycota</taxon>
        <taxon>Agaricomycotina</taxon>
        <taxon>Tremellomycetes</taxon>
        <taxon>Trichosporonales</taxon>
        <taxon>Trichosporonaceae</taxon>
        <taxon>Cutaneotrichosporon</taxon>
    </lineage>
</organism>
<feature type="region of interest" description="Disordered" evidence="9">
    <location>
        <begin position="1"/>
        <end position="185"/>
    </location>
</feature>
<dbReference type="Proteomes" id="UP001222932">
    <property type="component" value="Unassembled WGS sequence"/>
</dbReference>
<dbReference type="InterPro" id="IPR001606">
    <property type="entry name" value="ARID_dom"/>
</dbReference>
<feature type="compositionally biased region" description="Polar residues" evidence="9">
    <location>
        <begin position="125"/>
        <end position="136"/>
    </location>
</feature>
<keyword evidence="15" id="KW-1185">Reference proteome</keyword>
<dbReference type="SMART" id="SM00545">
    <property type="entry name" value="JmjN"/>
    <property type="match status" value="1"/>
</dbReference>
<dbReference type="SMART" id="SM01014">
    <property type="entry name" value="ARID"/>
    <property type="match status" value="1"/>
</dbReference>
<dbReference type="FunFam" id="2.60.120.650:FF:000035">
    <property type="entry name" value="PHD transcription factor Rum1"/>
    <property type="match status" value="1"/>
</dbReference>
<evidence type="ECO:0000256" key="5">
    <source>
        <dbReference type="ARBA" id="ARBA00022833"/>
    </source>
</evidence>
<dbReference type="SUPFAM" id="SSF46774">
    <property type="entry name" value="ARID-like"/>
    <property type="match status" value="1"/>
</dbReference>
<gene>
    <name evidence="14" type="ORF">CspeluHIS016_0703850</name>
</gene>
<keyword evidence="5" id="KW-0862">Zinc</keyword>
<feature type="compositionally biased region" description="Low complexity" evidence="9">
    <location>
        <begin position="1636"/>
        <end position="1645"/>
    </location>
</feature>
<reference evidence="14" key="2">
    <citation type="submission" date="2023-06" db="EMBL/GenBank/DDBJ databases">
        <authorList>
            <person name="Kobayashi Y."/>
            <person name="Kayamori A."/>
            <person name="Aoki K."/>
            <person name="Shiwa Y."/>
            <person name="Fujita N."/>
            <person name="Sugita T."/>
            <person name="Iwasaki W."/>
            <person name="Tanaka N."/>
            <person name="Takashima M."/>
        </authorList>
    </citation>
    <scope>NUCLEOTIDE SEQUENCE</scope>
    <source>
        <strain evidence="14">HIS016</strain>
    </source>
</reference>
<dbReference type="CDD" id="cd15519">
    <property type="entry name" value="PHD1_Lid2p_like"/>
    <property type="match status" value="1"/>
</dbReference>
<dbReference type="InterPro" id="IPR019786">
    <property type="entry name" value="Zinc_finger_PHD-type_CS"/>
</dbReference>
<dbReference type="SMART" id="SM00249">
    <property type="entry name" value="PHD"/>
    <property type="match status" value="3"/>
</dbReference>
<dbReference type="CDD" id="cd16100">
    <property type="entry name" value="ARID"/>
    <property type="match status" value="1"/>
</dbReference>
<dbReference type="PROSITE" id="PS51184">
    <property type="entry name" value="JMJC"/>
    <property type="match status" value="1"/>
</dbReference>
<keyword evidence="2" id="KW-0479">Metal-binding</keyword>
<feature type="region of interest" description="Disordered" evidence="9">
    <location>
        <begin position="1707"/>
        <end position="1751"/>
    </location>
</feature>
<dbReference type="PROSITE" id="PS51011">
    <property type="entry name" value="ARID"/>
    <property type="match status" value="1"/>
</dbReference>
<dbReference type="Gene3D" id="2.60.120.650">
    <property type="entry name" value="Cupin"/>
    <property type="match status" value="2"/>
</dbReference>
<dbReference type="GO" id="GO:0008270">
    <property type="term" value="F:zinc ion binding"/>
    <property type="evidence" value="ECO:0007669"/>
    <property type="project" value="UniProtKB-KW"/>
</dbReference>
<proteinExistence type="predicted"/>
<feature type="compositionally biased region" description="Polar residues" evidence="9">
    <location>
        <begin position="367"/>
        <end position="392"/>
    </location>
</feature>
<dbReference type="InterPro" id="IPR036431">
    <property type="entry name" value="ARID_dom_sf"/>
</dbReference>
<accession>A0AAD3TYS6</accession>
<dbReference type="InterPro" id="IPR013637">
    <property type="entry name" value="Lys_sp_deMease-like_dom"/>
</dbReference>
<evidence type="ECO:0000259" key="11">
    <source>
        <dbReference type="PROSITE" id="PS51011"/>
    </source>
</evidence>
<dbReference type="GO" id="GO:0006355">
    <property type="term" value="P:regulation of DNA-templated transcription"/>
    <property type="evidence" value="ECO:0007669"/>
    <property type="project" value="TreeGrafter"/>
</dbReference>
<sequence>MAAPARPNKWSSTASPKRPSTPVSSDCGRSLRRSPQKPQTPGHATRSSAAANDPSLDSASQSKPQTPIRPASQPPKKRKPVFVSCVSFPQGGQAPVPVVKTEHELQRSQRKSKQDAISKLDRAGTPSTPQVQSGPVATSFVPPPQAPAGPGVHRNPLKRPRVVNPPFDINSVRTSAPSASREEPRLFDLPTCPSYHPTAAEFSDPMAYIDSIAPEAKKYGICKIIPPEGWQMPFMLETDNFRFMTRLQRLNSIEAASRAKINFLEQLSMFHKQQGDAAAYIPRIEHRLLDLWSLRKEVNKVGGVDEVNRLKGWTKITEDLGYQASATPQVKAAYIKIVLPFENWALRAKSFPESPPGSAPGSAIKTARSTAQNSPSSLSANGKMTGMRTSPRSRMPGDAHMTAITTDPEAGPSSACGSGALAAPAKIRLKVPGFQTSSHGSDSELSEEESSRASTSATPEDPLIKYEKGDVCEICGMGNHAPKILLCDGCDRGFHTYCLDPPLASVPENEWYCTACLLGNGDDYGFDEGEEHSLPSFQARDAAFTEEWFTRYAPCNSDAGPLTRQIGMSSVSEADVEREFWRLVESQDDTVEVEYGADVHSTTHGSAAPTLETFPTHPYSRDQWNLNNMPILEDSLLRYIKSDISGMTVPWIYVGMLFSAFCWHNEDHYTYSVNYMFWGETKTWYGIPGDSADKFEEAIKREAPELFERQPALLYQLVTMMNPGRLRDQGVDVYACDQRPNEFVITFPKAYHCGFNHGLNFNEAVNFALPDWLKDGHDSVRRYAEHAKPPVFSHEELLITITLYSDTIKTALWLQDNLRVMLDEETTARNKLRLELPGIGEVLHEEDVPEAQYQCCVCKSFCYLSQVTCTCTDAVSCLDHSDILCGCGPSSKTLRMRYSEDQLRDIVQVIEARAAQPEAWQARLNALCETARPQLKSIKQLVADGERIPYPLDGLRELRTFFQRATAWVDRATAIFTRKSTARRRKGRQSVPAPMTDDDIDRSPAALRSLIAEAEKLAFDTPEVGQLRQVVGQMTQFERDAADILSKSDDDLDYETCKTALILGESLNLDLPIVSQLRTVVNRLQWFRKIDEEVDDRTVQYSDILHFLDEAKNFGVSDSHPHVIELERLAQLGRQWKQDVDTLLASQSISIDEMSSLIEGHEYTPTSVETMRQLENIRKTATGWQATAAGLLESRGSAAAAQRLVKTVNTSNGALRRVHIPEVSQLVDELDHIDEWLRSIAETLNVSEKNVHHSLKTLGSEIEEHLAENDDTPNDEHACFCRSAPTTNMVTCPICEGAYHPKCVGISAKSAAGIKAASETFRCQMCVNLQYDDRPSFHKLALHVDPLKHTFALHPPEWDIIKDALEHTLRYAGLVVRLITWPSALSRKEGPEISHLLRKIWTLPIQLDAWNHDTNDEVVFEHWLYHRLREVTDTAGMPKAPGNGRTRARKPRFDFEDAAAREFHCICPTAPLDRLLTVQCGRCEQSFHLSCVKAPLNPTQNGSRGGWKCPFCVVKQGKSAARGLDLRVQMKDKIGTNEYVDWRQSIFVYSETPITCTLPPNPDAVTLIATAYHGPALPDNFERPIWVPDNGDGRKRRKTDPAGSARTASPHLRLIPSQMPVSAAAPPPAPSPVPVPSSSHSSQPPGYAPLIHPPAANGPPSGLGPGPGVPPNQPAQNQRNGGSVFYATHKQVPWNDPNMFSSFQLPLNLPGPKGDIVNGQPHPSLASPRLPPPPPGPSRPSLPVTILPPPPSVLATAPSAYVSVLPVKRDLPNPLGGGERSPKRPALAPPSATPPAQLRPE</sequence>
<feature type="domain" description="JmjC" evidence="13">
    <location>
        <begin position="618"/>
        <end position="784"/>
    </location>
</feature>
<dbReference type="Pfam" id="PF01388">
    <property type="entry name" value="ARID"/>
    <property type="match status" value="1"/>
</dbReference>
<feature type="region of interest" description="Disordered" evidence="9">
    <location>
        <begin position="1768"/>
        <end position="1801"/>
    </location>
</feature>
<protein>
    <recommendedName>
        <fullName evidence="16">PLU-1-domain-containing protein</fullName>
    </recommendedName>
</protein>
<feature type="region of interest" description="Disordered" evidence="9">
    <location>
        <begin position="351"/>
        <end position="396"/>
    </location>
</feature>
<dbReference type="SUPFAM" id="SSF51197">
    <property type="entry name" value="Clavaminate synthase-like"/>
    <property type="match status" value="1"/>
</dbReference>
<dbReference type="Pfam" id="PF08429">
    <property type="entry name" value="PLU-1"/>
    <property type="match status" value="1"/>
</dbReference>
<evidence type="ECO:0000256" key="6">
    <source>
        <dbReference type="ARBA" id="ARBA00023004"/>
    </source>
</evidence>
<dbReference type="CDD" id="cd15489">
    <property type="entry name" value="PHD_SF"/>
    <property type="match status" value="1"/>
</dbReference>
<dbReference type="InterPro" id="IPR011011">
    <property type="entry name" value="Znf_FYVE_PHD"/>
</dbReference>
<comment type="caution">
    <text evidence="14">The sequence shown here is derived from an EMBL/GenBank/DDBJ whole genome shotgun (WGS) entry which is preliminary data.</text>
</comment>
<evidence type="ECO:0000256" key="2">
    <source>
        <dbReference type="ARBA" id="ARBA00022723"/>
    </source>
</evidence>
<keyword evidence="6" id="KW-0408">Iron</keyword>
<evidence type="ECO:0000259" key="10">
    <source>
        <dbReference type="PROSITE" id="PS50016"/>
    </source>
</evidence>
<dbReference type="GO" id="GO:0034647">
    <property type="term" value="F:histone H3K4me/H3K4me2/H3K4me3 demethylase activity"/>
    <property type="evidence" value="ECO:0007669"/>
    <property type="project" value="TreeGrafter"/>
</dbReference>
<feature type="compositionally biased region" description="Pro residues" evidence="9">
    <location>
        <begin position="1729"/>
        <end position="1751"/>
    </location>
</feature>
<dbReference type="GO" id="GO:0003677">
    <property type="term" value="F:DNA binding"/>
    <property type="evidence" value="ECO:0007669"/>
    <property type="project" value="InterPro"/>
</dbReference>
<dbReference type="GO" id="GO:0005634">
    <property type="term" value="C:nucleus"/>
    <property type="evidence" value="ECO:0007669"/>
    <property type="project" value="UniProtKB-SubCell"/>
</dbReference>
<evidence type="ECO:0000256" key="8">
    <source>
        <dbReference type="PROSITE-ProRule" id="PRU00146"/>
    </source>
</evidence>
<feature type="domain" description="PHD-type" evidence="10">
    <location>
        <begin position="469"/>
        <end position="519"/>
    </location>
</feature>
<feature type="compositionally biased region" description="Polar residues" evidence="9">
    <location>
        <begin position="45"/>
        <end position="65"/>
    </location>
</feature>
<dbReference type="InterPro" id="IPR003349">
    <property type="entry name" value="JmjN"/>
</dbReference>
<dbReference type="InterPro" id="IPR013083">
    <property type="entry name" value="Znf_RING/FYVE/PHD"/>
</dbReference>
<evidence type="ECO:0000256" key="4">
    <source>
        <dbReference type="ARBA" id="ARBA00022771"/>
    </source>
</evidence>
<dbReference type="PROSITE" id="PS01359">
    <property type="entry name" value="ZF_PHD_1"/>
    <property type="match status" value="2"/>
</dbReference>
<evidence type="ECO:0008006" key="16">
    <source>
        <dbReference type="Google" id="ProtNLM"/>
    </source>
</evidence>
<dbReference type="Pfam" id="PF02375">
    <property type="entry name" value="JmjN"/>
    <property type="match status" value="1"/>
</dbReference>
<dbReference type="GO" id="GO:0000785">
    <property type="term" value="C:chromatin"/>
    <property type="evidence" value="ECO:0007669"/>
    <property type="project" value="TreeGrafter"/>
</dbReference>
<dbReference type="SUPFAM" id="SSF57903">
    <property type="entry name" value="FYVE/PHD zinc finger"/>
    <property type="match status" value="3"/>
</dbReference>
<dbReference type="PROSITE" id="PS50016">
    <property type="entry name" value="ZF_PHD_2"/>
    <property type="match status" value="2"/>
</dbReference>
<dbReference type="SMART" id="SM00501">
    <property type="entry name" value="BRIGHT"/>
    <property type="match status" value="1"/>
</dbReference>
<evidence type="ECO:0000313" key="14">
    <source>
        <dbReference type="EMBL" id="GMK59370.1"/>
    </source>
</evidence>
<dbReference type="SMART" id="SM00558">
    <property type="entry name" value="JmjC"/>
    <property type="match status" value="1"/>
</dbReference>
<dbReference type="PROSITE" id="PS51183">
    <property type="entry name" value="JMJN"/>
    <property type="match status" value="1"/>
</dbReference>
<feature type="domain" description="PHD-type" evidence="10">
    <location>
        <begin position="1462"/>
        <end position="1515"/>
    </location>
</feature>
<keyword evidence="4 8" id="KW-0863">Zinc-finger</keyword>
<dbReference type="InterPro" id="IPR003347">
    <property type="entry name" value="JmjC_dom"/>
</dbReference>
<feature type="region of interest" description="Disordered" evidence="9">
    <location>
        <begin position="433"/>
        <end position="460"/>
    </location>
</feature>
<dbReference type="EMBL" id="BTCM01000007">
    <property type="protein sequence ID" value="GMK59370.1"/>
    <property type="molecule type" value="Genomic_DNA"/>
</dbReference>
<dbReference type="Gene3D" id="3.30.40.10">
    <property type="entry name" value="Zinc/RING finger domain, C3HC4 (zinc finger)"/>
    <property type="match status" value="2"/>
</dbReference>
<comment type="subcellular location">
    <subcellularLocation>
        <location evidence="1">Nucleus</location>
    </subcellularLocation>
</comment>
<dbReference type="PANTHER" id="PTHR10694">
    <property type="entry name" value="LYSINE-SPECIFIC DEMETHYLASE"/>
    <property type="match status" value="1"/>
</dbReference>
<evidence type="ECO:0000256" key="7">
    <source>
        <dbReference type="ARBA" id="ARBA00023242"/>
    </source>
</evidence>
<dbReference type="Pfam" id="PF02928">
    <property type="entry name" value="zf-C5HC2"/>
    <property type="match status" value="1"/>
</dbReference>
<keyword evidence="3" id="KW-0677">Repeat</keyword>
<dbReference type="Pfam" id="PF00628">
    <property type="entry name" value="PHD"/>
    <property type="match status" value="2"/>
</dbReference>
<evidence type="ECO:0000259" key="12">
    <source>
        <dbReference type="PROSITE" id="PS51183"/>
    </source>
</evidence>
<evidence type="ECO:0000256" key="1">
    <source>
        <dbReference type="ARBA" id="ARBA00004123"/>
    </source>
</evidence>
<feature type="compositionally biased region" description="Pro residues" evidence="9">
    <location>
        <begin position="1625"/>
        <end position="1635"/>
    </location>
</feature>
<dbReference type="Gene3D" id="2.30.30.1150">
    <property type="match status" value="1"/>
</dbReference>
<feature type="compositionally biased region" description="Basic and acidic residues" evidence="9">
    <location>
        <begin position="100"/>
        <end position="122"/>
    </location>
</feature>
<dbReference type="InterPro" id="IPR019787">
    <property type="entry name" value="Znf_PHD-finger"/>
</dbReference>
<dbReference type="InterPro" id="IPR004198">
    <property type="entry name" value="Znf_C5HC2"/>
</dbReference>
<dbReference type="InterPro" id="IPR001965">
    <property type="entry name" value="Znf_PHD"/>
</dbReference>
<feature type="domain" description="JmjN" evidence="12">
    <location>
        <begin position="192"/>
        <end position="233"/>
    </location>
</feature>
<reference evidence="14" key="1">
    <citation type="journal article" date="2023" name="BMC Genomics">
        <title>Chromosome-level genome assemblies of Cutaneotrichosporon spp. (Trichosporonales, Basidiomycota) reveal imbalanced evolution between nucleotide sequences and chromosome synteny.</title>
        <authorList>
            <person name="Kobayashi Y."/>
            <person name="Kayamori A."/>
            <person name="Aoki K."/>
            <person name="Shiwa Y."/>
            <person name="Matsutani M."/>
            <person name="Fujita N."/>
            <person name="Sugita T."/>
            <person name="Iwasaki W."/>
            <person name="Tanaka N."/>
            <person name="Takashima M."/>
        </authorList>
    </citation>
    <scope>NUCLEOTIDE SEQUENCE</scope>
    <source>
        <strain evidence="14">HIS016</strain>
    </source>
</reference>
<dbReference type="PANTHER" id="PTHR10694:SF33">
    <property type="entry name" value="LYSINE-SPECIFIC DEMETHYLASE 5"/>
    <property type="match status" value="1"/>
</dbReference>
<dbReference type="Pfam" id="PF02373">
    <property type="entry name" value="JmjC"/>
    <property type="match status" value="1"/>
</dbReference>
<evidence type="ECO:0000256" key="3">
    <source>
        <dbReference type="ARBA" id="ARBA00022737"/>
    </source>
</evidence>
<feature type="region of interest" description="Disordered" evidence="9">
    <location>
        <begin position="1579"/>
        <end position="1681"/>
    </location>
</feature>
<evidence type="ECO:0000259" key="13">
    <source>
        <dbReference type="PROSITE" id="PS51184"/>
    </source>
</evidence>